<proteinExistence type="predicted"/>
<dbReference type="RefSeq" id="WP_345548924.1">
    <property type="nucleotide sequence ID" value="NZ_BAABRT010000004.1"/>
</dbReference>
<organism evidence="2 3">
    <name type="scientific">Microbulbifer aestuariivivens</name>
    <dbReference type="NCBI Taxonomy" id="1908308"/>
    <lineage>
        <taxon>Bacteria</taxon>
        <taxon>Pseudomonadati</taxon>
        <taxon>Pseudomonadota</taxon>
        <taxon>Gammaproteobacteria</taxon>
        <taxon>Cellvibrionales</taxon>
        <taxon>Microbulbiferaceae</taxon>
        <taxon>Microbulbifer</taxon>
    </lineage>
</organism>
<sequence length="84" mass="9454">MSVQHLNRRIDACSKAMDCQRHDLLVLLRQQRQSVRQQLAGAPLPVIFPVALGVALVSGFLMERLFHYPSSSQLIRLAIALRGF</sequence>
<evidence type="ECO:0000313" key="2">
    <source>
        <dbReference type="EMBL" id="GAA5524160.1"/>
    </source>
</evidence>
<keyword evidence="1" id="KW-0812">Transmembrane</keyword>
<comment type="caution">
    <text evidence="2">The sequence shown here is derived from an EMBL/GenBank/DDBJ whole genome shotgun (WGS) entry which is preliminary data.</text>
</comment>
<evidence type="ECO:0000256" key="1">
    <source>
        <dbReference type="SAM" id="Phobius"/>
    </source>
</evidence>
<accession>A0ABP9WM36</accession>
<gene>
    <name evidence="2" type="ORF">Maes01_00714</name>
</gene>
<feature type="transmembrane region" description="Helical" evidence="1">
    <location>
        <begin position="39"/>
        <end position="62"/>
    </location>
</feature>
<keyword evidence="3" id="KW-1185">Reference proteome</keyword>
<keyword evidence="1" id="KW-1133">Transmembrane helix</keyword>
<reference evidence="2 3" key="1">
    <citation type="submission" date="2024-02" db="EMBL/GenBank/DDBJ databases">
        <title>Microbulbifer aestuariivivens NBRC 112533.</title>
        <authorList>
            <person name="Ichikawa N."/>
            <person name="Katano-Makiyama Y."/>
            <person name="Hidaka K."/>
        </authorList>
    </citation>
    <scope>NUCLEOTIDE SEQUENCE [LARGE SCALE GENOMIC DNA]</scope>
    <source>
        <strain evidence="2 3">NBRC 112533</strain>
    </source>
</reference>
<protein>
    <submittedName>
        <fullName evidence="2">Uncharacterized protein</fullName>
    </submittedName>
</protein>
<name>A0ABP9WM36_9GAMM</name>
<keyword evidence="1" id="KW-0472">Membrane</keyword>
<dbReference type="EMBL" id="BAABRT010000004">
    <property type="protein sequence ID" value="GAA5524160.1"/>
    <property type="molecule type" value="Genomic_DNA"/>
</dbReference>
<evidence type="ECO:0000313" key="3">
    <source>
        <dbReference type="Proteomes" id="UP001408594"/>
    </source>
</evidence>
<dbReference type="Proteomes" id="UP001408594">
    <property type="component" value="Unassembled WGS sequence"/>
</dbReference>